<dbReference type="InterPro" id="IPR033375">
    <property type="entry name" value="Cggbp1"/>
</dbReference>
<dbReference type="Ensembl" id="ENSLACT00000010362.1">
    <property type="protein sequence ID" value="ENSLACP00000010284.1"/>
    <property type="gene ID" value="ENSLACG00000009058.1"/>
</dbReference>
<keyword evidence="2" id="KW-1185">Reference proteome</keyword>
<dbReference type="AlphaFoldDB" id="H3AKW3"/>
<dbReference type="GeneTree" id="ENSGT00390000017898"/>
<dbReference type="EMBL" id="AFYH01178519">
    <property type="status" value="NOT_ANNOTATED_CDS"/>
    <property type="molecule type" value="Genomic_DNA"/>
</dbReference>
<dbReference type="PANTHER" id="PTHR32344">
    <property type="entry name" value="U1-TYPE DOMAIN-CONTAINING PROTEIN"/>
    <property type="match status" value="1"/>
</dbReference>
<reference evidence="1" key="2">
    <citation type="submission" date="2025-08" db="UniProtKB">
        <authorList>
            <consortium name="Ensembl"/>
        </authorList>
    </citation>
    <scope>IDENTIFICATION</scope>
</reference>
<evidence type="ECO:0000313" key="2">
    <source>
        <dbReference type="Proteomes" id="UP000008672"/>
    </source>
</evidence>
<dbReference type="HOGENOM" id="CLU_025348_3_0_1"/>
<protein>
    <recommendedName>
        <fullName evidence="3">DUF659 domain-containing protein</fullName>
    </recommendedName>
</protein>
<dbReference type="STRING" id="7897.ENSLACP00000010284"/>
<reference evidence="1" key="3">
    <citation type="submission" date="2025-09" db="UniProtKB">
        <authorList>
            <consortium name="Ensembl"/>
        </authorList>
    </citation>
    <scope>IDENTIFICATION</scope>
</reference>
<gene>
    <name evidence="1" type="primary">LOC102354267</name>
</gene>
<dbReference type="InParanoid" id="H3AKW3"/>
<proteinExistence type="predicted"/>
<reference evidence="2" key="1">
    <citation type="submission" date="2011-08" db="EMBL/GenBank/DDBJ databases">
        <title>The draft genome of Latimeria chalumnae.</title>
        <authorList>
            <person name="Di Palma F."/>
            <person name="Alfoldi J."/>
            <person name="Johnson J."/>
            <person name="Berlin A."/>
            <person name="Gnerre S."/>
            <person name="Jaffe D."/>
            <person name="MacCallum I."/>
            <person name="Young S."/>
            <person name="Walker B.J."/>
            <person name="Lander E."/>
            <person name="Lindblad-Toh K."/>
        </authorList>
    </citation>
    <scope>NUCLEOTIDE SEQUENCE [LARGE SCALE GENOMIC DNA]</scope>
    <source>
        <strain evidence="2">Wild caught</strain>
    </source>
</reference>
<dbReference type="Bgee" id="ENSLACG00000009058">
    <property type="expression patterns" value="Expressed in chordate pharynx and 6 other cell types or tissues"/>
</dbReference>
<dbReference type="OMA" id="NNIWISI"/>
<sequence length="470" mass="53840">MENFVKSTPSKRRHSITAQQRCEQFGSQLYERGGKLFCSACNVLLDHVRKSTIIDHLKSKIHMKRRAEFTEQSVRKQRTLMTSRKCNTVARVEKIGVVHDFVKMCIESGIPLEKANHPSVRAFLLGHVKNGGAIPQADQLRKAYLPDVYKEKHLCMSHNIAGKKVAIILEKTSDVEQRNILNILAVPTEKDDAGCVCPYLLDSKFLSSVSHSTVTQAVVKTILEHGISFNDVRVFDTENAPYMRKCYSDVLQALFPNSVHITCLAHITNVLVSEFEKPFPLTLSFMKLFRKFFSLGRDRKDRYLQHLREAASTKEATMPPEPCSTRWSYYLRAAAYHRDHVLYQKAFMEKEIYMNESPCATLSSLKNLLCDDQLLRLRIELSFLADKSTKLCDLLDRFQPHIPDCSIYFNLTESPKVPLSLKMEMQEKFKRAFSGAASELKRYMSENGQSGHEFLKAVRIFDPTKIPFLS</sequence>
<accession>H3AKW3</accession>
<dbReference type="Proteomes" id="UP000008672">
    <property type="component" value="Unassembled WGS sequence"/>
</dbReference>
<name>H3AKW3_LATCH</name>
<organism evidence="1 2">
    <name type="scientific">Latimeria chalumnae</name>
    <name type="common">Coelacanth</name>
    <dbReference type="NCBI Taxonomy" id="7897"/>
    <lineage>
        <taxon>Eukaryota</taxon>
        <taxon>Metazoa</taxon>
        <taxon>Chordata</taxon>
        <taxon>Craniata</taxon>
        <taxon>Vertebrata</taxon>
        <taxon>Euteleostomi</taxon>
        <taxon>Coelacanthiformes</taxon>
        <taxon>Coelacanthidae</taxon>
        <taxon>Latimeria</taxon>
    </lineage>
</organism>
<evidence type="ECO:0008006" key="3">
    <source>
        <dbReference type="Google" id="ProtNLM"/>
    </source>
</evidence>
<dbReference type="PANTHER" id="PTHR32344:SF1">
    <property type="entry name" value="U1-TYPE DOMAIN-CONTAINING PROTEIN"/>
    <property type="match status" value="1"/>
</dbReference>
<dbReference type="InterPro" id="IPR012337">
    <property type="entry name" value="RNaseH-like_sf"/>
</dbReference>
<dbReference type="GO" id="GO:0003690">
    <property type="term" value="F:double-stranded DNA binding"/>
    <property type="evidence" value="ECO:0007669"/>
    <property type="project" value="InterPro"/>
</dbReference>
<dbReference type="SUPFAM" id="SSF53098">
    <property type="entry name" value="Ribonuclease H-like"/>
    <property type="match status" value="1"/>
</dbReference>
<dbReference type="GO" id="GO:0006357">
    <property type="term" value="P:regulation of transcription by RNA polymerase II"/>
    <property type="evidence" value="ECO:0007669"/>
    <property type="project" value="InterPro"/>
</dbReference>
<evidence type="ECO:0000313" key="1">
    <source>
        <dbReference type="Ensembl" id="ENSLACP00000010284.1"/>
    </source>
</evidence>
<dbReference type="GO" id="GO:0005634">
    <property type="term" value="C:nucleus"/>
    <property type="evidence" value="ECO:0007669"/>
    <property type="project" value="InterPro"/>
</dbReference>